<sequence>MLEDFIEAIRGFLQVPAAGELFHELVAENRKGSYGPGGQVDVPLQSGSSQGRTETFAHGSFA</sequence>
<reference evidence="2" key="2">
    <citation type="submission" date="2019-12" db="EMBL/GenBank/DDBJ databases">
        <title>Genome sequencing and annotation of Brassica cretica.</title>
        <authorList>
            <person name="Studholme D.J."/>
            <person name="Sarris P.F."/>
        </authorList>
    </citation>
    <scope>NUCLEOTIDE SEQUENCE</scope>
    <source>
        <strain evidence="3">PFS-001/15</strain>
        <strain evidence="2">PFS-102/07</strain>
        <tissue evidence="2">Leaf</tissue>
    </source>
</reference>
<dbReference type="EMBL" id="QGKY02002305">
    <property type="protein sequence ID" value="KAF2532445.1"/>
    <property type="molecule type" value="Genomic_DNA"/>
</dbReference>
<gene>
    <name evidence="3" type="ORF">F2Q68_00034538</name>
    <name evidence="4" type="ORF">F2Q69_00053326</name>
    <name evidence="2" type="ORF">F2Q70_00030062</name>
</gene>
<dbReference type="Proteomes" id="UP000712600">
    <property type="component" value="Unassembled WGS sequence"/>
</dbReference>
<comment type="caution">
    <text evidence="2">The sequence shown here is derived from an EMBL/GenBank/DDBJ whole genome shotgun (WGS) entry which is preliminary data.</text>
</comment>
<evidence type="ECO:0000313" key="2">
    <source>
        <dbReference type="EMBL" id="KAF2532445.1"/>
    </source>
</evidence>
<protein>
    <submittedName>
        <fullName evidence="2">Uncharacterized protein</fullName>
    </submittedName>
</protein>
<evidence type="ECO:0000313" key="3">
    <source>
        <dbReference type="EMBL" id="KAF2554065.1"/>
    </source>
</evidence>
<dbReference type="AlphaFoldDB" id="A0A3N6Q9P0"/>
<evidence type="ECO:0000256" key="1">
    <source>
        <dbReference type="SAM" id="MobiDB-lite"/>
    </source>
</evidence>
<evidence type="ECO:0000313" key="4">
    <source>
        <dbReference type="EMBL" id="KAF3488756.1"/>
    </source>
</evidence>
<name>A0A3N6Q9P0_BRACR</name>
<feature type="region of interest" description="Disordered" evidence="1">
    <location>
        <begin position="34"/>
        <end position="62"/>
    </location>
</feature>
<dbReference type="EMBL" id="QGKW02001988">
    <property type="protein sequence ID" value="KAF2554065.1"/>
    <property type="molecule type" value="Genomic_DNA"/>
</dbReference>
<organism evidence="2">
    <name type="scientific">Brassica cretica</name>
    <name type="common">Mustard</name>
    <dbReference type="NCBI Taxonomy" id="69181"/>
    <lineage>
        <taxon>Eukaryota</taxon>
        <taxon>Viridiplantae</taxon>
        <taxon>Streptophyta</taxon>
        <taxon>Embryophyta</taxon>
        <taxon>Tracheophyta</taxon>
        <taxon>Spermatophyta</taxon>
        <taxon>Magnoliopsida</taxon>
        <taxon>eudicotyledons</taxon>
        <taxon>Gunneridae</taxon>
        <taxon>Pentapetalae</taxon>
        <taxon>rosids</taxon>
        <taxon>malvids</taxon>
        <taxon>Brassicales</taxon>
        <taxon>Brassicaceae</taxon>
        <taxon>Brassiceae</taxon>
        <taxon>Brassica</taxon>
    </lineage>
</organism>
<dbReference type="EMBL" id="QGKX02002183">
    <property type="protein sequence ID" value="KAF3488756.1"/>
    <property type="molecule type" value="Genomic_DNA"/>
</dbReference>
<reference evidence="4" key="1">
    <citation type="submission" date="2019-12" db="EMBL/GenBank/DDBJ databases">
        <title>Genome sequencing and annotation of Brassica cretica.</title>
        <authorList>
            <person name="Studholme D.J."/>
            <person name="Sarris P."/>
        </authorList>
    </citation>
    <scope>NUCLEOTIDE SEQUENCE</scope>
    <source>
        <strain evidence="4">PFS-109/04</strain>
        <tissue evidence="4">Leaf</tissue>
    </source>
</reference>
<proteinExistence type="predicted"/>
<accession>A0A3N6Q9P0</accession>
<dbReference type="Proteomes" id="UP000712281">
    <property type="component" value="Unassembled WGS sequence"/>
</dbReference>